<evidence type="ECO:0000259" key="6">
    <source>
        <dbReference type="Pfam" id="PF17389"/>
    </source>
</evidence>
<evidence type="ECO:0000256" key="1">
    <source>
        <dbReference type="ARBA" id="ARBA00001445"/>
    </source>
</evidence>
<dbReference type="InterPro" id="IPR016007">
    <property type="entry name" value="Alpha_rhamnosid"/>
</dbReference>
<feature type="domain" description="Alpha-L-rhamnosidase concanavalin-like" evidence="4">
    <location>
        <begin position="362"/>
        <end position="461"/>
    </location>
</feature>
<dbReference type="Pfam" id="PF17389">
    <property type="entry name" value="Bac_rhamnosid6H"/>
    <property type="match status" value="1"/>
</dbReference>
<feature type="domain" description="Bacterial alpha-L-rhamnosidase N-terminal" evidence="5">
    <location>
        <begin position="182"/>
        <end position="352"/>
    </location>
</feature>
<comment type="caution">
    <text evidence="8">The sequence shown here is derived from an EMBL/GenBank/DDBJ whole genome shotgun (WGS) entry which is preliminary data.</text>
</comment>
<dbReference type="Gene3D" id="2.60.120.260">
    <property type="entry name" value="Galactose-binding domain-like"/>
    <property type="match status" value="2"/>
</dbReference>
<evidence type="ECO:0000259" key="4">
    <source>
        <dbReference type="Pfam" id="PF05592"/>
    </source>
</evidence>
<dbReference type="Pfam" id="PF05592">
    <property type="entry name" value="Bac_rhamnosid"/>
    <property type="match status" value="1"/>
</dbReference>
<dbReference type="Pfam" id="PF08531">
    <property type="entry name" value="Bac_rhamnosid_N"/>
    <property type="match status" value="1"/>
</dbReference>
<accession>A0AAE3SEF7</accession>
<dbReference type="InterPro" id="IPR013737">
    <property type="entry name" value="Bac_rhamnosid_N"/>
</dbReference>
<feature type="domain" description="Alpha-L-rhamnosidase six-hairpin glycosidase" evidence="6">
    <location>
        <begin position="467"/>
        <end position="825"/>
    </location>
</feature>
<keyword evidence="9" id="KW-1185">Reference proteome</keyword>
<dbReference type="InterPro" id="IPR012341">
    <property type="entry name" value="6hp_glycosidase-like_sf"/>
</dbReference>
<evidence type="ECO:0000313" key="8">
    <source>
        <dbReference type="EMBL" id="MCW3785972.1"/>
    </source>
</evidence>
<dbReference type="Gene3D" id="2.60.40.10">
    <property type="entry name" value="Immunoglobulins"/>
    <property type="match status" value="1"/>
</dbReference>
<dbReference type="EMBL" id="JAPDPJ010000008">
    <property type="protein sequence ID" value="MCW3785972.1"/>
    <property type="molecule type" value="Genomic_DNA"/>
</dbReference>
<dbReference type="Proteomes" id="UP001209229">
    <property type="component" value="Unassembled WGS sequence"/>
</dbReference>
<dbReference type="InterPro" id="IPR008928">
    <property type="entry name" value="6-hairpin_glycosidase_sf"/>
</dbReference>
<keyword evidence="3 8" id="KW-0378">Hydrolase</keyword>
<dbReference type="PANTHER" id="PTHR33307:SF6">
    <property type="entry name" value="ALPHA-RHAMNOSIDASE (EUROFUNG)-RELATED"/>
    <property type="match status" value="1"/>
</dbReference>
<evidence type="ECO:0000256" key="3">
    <source>
        <dbReference type="ARBA" id="ARBA00022801"/>
    </source>
</evidence>
<dbReference type="PANTHER" id="PTHR33307">
    <property type="entry name" value="ALPHA-RHAMNOSIDASE (EUROFUNG)"/>
    <property type="match status" value="1"/>
</dbReference>
<organism evidence="8 9">
    <name type="scientific">Plebeiibacterium sediminum</name>
    <dbReference type="NCBI Taxonomy" id="2992112"/>
    <lineage>
        <taxon>Bacteria</taxon>
        <taxon>Pseudomonadati</taxon>
        <taxon>Bacteroidota</taxon>
        <taxon>Bacteroidia</taxon>
        <taxon>Marinilabiliales</taxon>
        <taxon>Marinilabiliaceae</taxon>
        <taxon>Plebeiibacterium</taxon>
    </lineage>
</organism>
<dbReference type="EC" id="3.2.1.40" evidence="2"/>
<dbReference type="PIRSF" id="PIRSF010631">
    <property type="entry name" value="A-rhamnsds"/>
    <property type="match status" value="1"/>
</dbReference>
<comment type="catalytic activity">
    <reaction evidence="1">
        <text>Hydrolysis of terminal non-reducing alpha-L-rhamnose residues in alpha-L-rhamnosides.</text>
        <dbReference type="EC" id="3.2.1.40"/>
    </reaction>
</comment>
<protein>
    <recommendedName>
        <fullName evidence="2">alpha-L-rhamnosidase</fullName>
        <ecNumber evidence="2">3.2.1.40</ecNumber>
    </recommendedName>
</protein>
<dbReference type="Gene3D" id="1.50.10.10">
    <property type="match status" value="1"/>
</dbReference>
<dbReference type="RefSeq" id="WP_301189544.1">
    <property type="nucleotide sequence ID" value="NZ_JAPDPJ010000008.1"/>
</dbReference>
<dbReference type="Pfam" id="PF17390">
    <property type="entry name" value="Bac_rhamnosid_C"/>
    <property type="match status" value="1"/>
</dbReference>
<dbReference type="GO" id="GO:0005975">
    <property type="term" value="P:carbohydrate metabolic process"/>
    <property type="evidence" value="ECO:0007669"/>
    <property type="project" value="InterPro"/>
</dbReference>
<dbReference type="AlphaFoldDB" id="A0AAE3SEF7"/>
<gene>
    <name evidence="8" type="ORF">OM075_05805</name>
</gene>
<evidence type="ECO:0000259" key="5">
    <source>
        <dbReference type="Pfam" id="PF08531"/>
    </source>
</evidence>
<dbReference type="InterPro" id="IPR008902">
    <property type="entry name" value="Rhamnosid_concanavalin"/>
</dbReference>
<reference evidence="8" key="1">
    <citation type="submission" date="2022-10" db="EMBL/GenBank/DDBJ databases">
        <authorList>
            <person name="Yu W.X."/>
        </authorList>
    </citation>
    <scope>NUCLEOTIDE SEQUENCE</scope>
    <source>
        <strain evidence="8">AAT</strain>
    </source>
</reference>
<evidence type="ECO:0000313" key="9">
    <source>
        <dbReference type="Proteomes" id="UP001209229"/>
    </source>
</evidence>
<dbReference type="Pfam" id="PF25788">
    <property type="entry name" value="Ig_Rha78A_N"/>
    <property type="match status" value="1"/>
</dbReference>
<name>A0AAE3SEF7_9BACT</name>
<evidence type="ECO:0000256" key="2">
    <source>
        <dbReference type="ARBA" id="ARBA00012652"/>
    </source>
</evidence>
<dbReference type="InterPro" id="IPR035396">
    <property type="entry name" value="Bac_rhamnosid6H"/>
</dbReference>
<sequence>MKSNRMHLKYFQKSLFIFLVFTTLGFMEVQGAKSKLTVQDLRTEYKVNPIGLENLSPRLFWKLSSQNTNVLQSAYQIKAAATMADLKSENNLLWNTNKVSSEESIQIPYKGNSLTSGQKVYWQVRVWDANGNISNWSEVASFEMGLLSVSDWKASWIEPDISEDETKPYPSPLLRKEVDLSKEIRSARIYATCHGLYQINLNGKKVGDEFFTPGWTSYHSNLQYQVYDVTAQLKKGKNAIGVILGDGWYRGPLVWQGNKNLYGKKSGLLFQMEVTYTDGSKETIVSDNSWKASTGAILKSEIYDGELYDARLEKEGWDKSNFDDSKWSKCIEKEYDNSILTASVGVPVRITEELKPIQKIITPKGELVFDFGQNMVGWVQFKLQGEKGSKITIQHAEVLDQEGNFYIDNLRVAQQKDQYIFNGEGVEEFQPHFTFHGFRYIKISDYKGEVSLNDITGKVIHSDMDPIGDFECSDTLVNRLQKNIQWGLRGNFLDVPTDCPQRDERLGWTGDAQVFASTACFNMNAAPFYTKWMKDFIVDQKADGSVPWVVPNVVENGGGTGWSDGFGATGWADAAVIIPWTVYQSYGDTQILENQYASMKAWEEYMIKHSGDRYIFDYGFHFGDWLAFAEYMSYKYNAPDYGFAGAHTDKDLIATAYYYYTTGLMQKIAAILGKDEDAKRYESIRPKIKAAFKKEYVTATGRLSSNTQTAYILALSFGIMPDEFKETAAQRLADNINELDHLTTGFLGTPLICQALSENGFSDIAYKLLFNKRYPSWLYPVTMGATTIWERWDGIKPDGSFQDVGMNSFNHYAYGAVGNWLYTQVAGVQIDPEKPGYKHIIIKPQLSDQLTYAKANIESMYGEINSHWQKQEDGSLLLKVTVPANTTASVFVPASTTSGLYVNGKEISKAKIKYTEPSNGYVKVEVGSGNYQFKTTQK</sequence>
<proteinExistence type="predicted"/>
<dbReference type="GO" id="GO:0030596">
    <property type="term" value="F:alpha-L-rhamnosidase activity"/>
    <property type="evidence" value="ECO:0007669"/>
    <property type="project" value="UniProtKB-EC"/>
</dbReference>
<dbReference type="InterPro" id="IPR035398">
    <property type="entry name" value="Bac_rhamnosid_C"/>
</dbReference>
<feature type="domain" description="Alpha-L-rhamnosidase C-terminal" evidence="7">
    <location>
        <begin position="829"/>
        <end position="899"/>
    </location>
</feature>
<dbReference type="SUPFAM" id="SSF48208">
    <property type="entry name" value="Six-hairpin glycosidases"/>
    <property type="match status" value="1"/>
</dbReference>
<evidence type="ECO:0000259" key="7">
    <source>
        <dbReference type="Pfam" id="PF17390"/>
    </source>
</evidence>
<dbReference type="InterPro" id="IPR013783">
    <property type="entry name" value="Ig-like_fold"/>
</dbReference>
<dbReference type="Gene3D" id="2.60.420.10">
    <property type="entry name" value="Maltose phosphorylase, domain 3"/>
    <property type="match status" value="1"/>
</dbReference>